<keyword evidence="8 12" id="KW-0808">Transferase</keyword>
<dbReference type="InterPro" id="IPR015947">
    <property type="entry name" value="PUA-like_sf"/>
</dbReference>
<comment type="catalytic activity">
    <reaction evidence="11 12">
        <text>uridine(1498) in 16S rRNA + S-adenosyl-L-methionine = N(3)-methyluridine(1498) in 16S rRNA + S-adenosyl-L-homocysteine + H(+)</text>
        <dbReference type="Rhea" id="RHEA:42920"/>
        <dbReference type="Rhea" id="RHEA-COMP:10283"/>
        <dbReference type="Rhea" id="RHEA-COMP:10284"/>
        <dbReference type="ChEBI" id="CHEBI:15378"/>
        <dbReference type="ChEBI" id="CHEBI:57856"/>
        <dbReference type="ChEBI" id="CHEBI:59789"/>
        <dbReference type="ChEBI" id="CHEBI:65315"/>
        <dbReference type="ChEBI" id="CHEBI:74502"/>
        <dbReference type="EC" id="2.1.1.193"/>
    </reaction>
</comment>
<keyword evidence="5 12" id="KW-0963">Cytoplasm</keyword>
<evidence type="ECO:0000256" key="3">
    <source>
        <dbReference type="ARBA" id="ARBA00012328"/>
    </source>
</evidence>
<evidence type="ECO:0000313" key="15">
    <source>
        <dbReference type="EMBL" id="GMN90193.1"/>
    </source>
</evidence>
<dbReference type="SUPFAM" id="SSF75217">
    <property type="entry name" value="alpha/beta knot"/>
    <property type="match status" value="1"/>
</dbReference>
<dbReference type="Pfam" id="PF04452">
    <property type="entry name" value="Methyltrans_RNA"/>
    <property type="match status" value="1"/>
</dbReference>
<comment type="function">
    <text evidence="10 12">Specifically methylates the N3 position of the uracil ring of uridine 1498 (m3U1498) in 16S rRNA. Acts on the fully assembled 30S ribosomal subunit.</text>
</comment>
<dbReference type="SUPFAM" id="SSF88697">
    <property type="entry name" value="PUA domain-like"/>
    <property type="match status" value="1"/>
</dbReference>
<dbReference type="NCBIfam" id="TIGR00046">
    <property type="entry name" value="RsmE family RNA methyltransferase"/>
    <property type="match status" value="1"/>
</dbReference>
<evidence type="ECO:0000256" key="4">
    <source>
        <dbReference type="ARBA" id="ARBA00013673"/>
    </source>
</evidence>
<feature type="domain" description="Ribosomal RNA small subunit methyltransferase E PUA-like" evidence="14">
    <location>
        <begin position="72"/>
        <end position="119"/>
    </location>
</feature>
<evidence type="ECO:0000313" key="16">
    <source>
        <dbReference type="Proteomes" id="UP001628164"/>
    </source>
</evidence>
<dbReference type="PANTHER" id="PTHR30027">
    <property type="entry name" value="RIBOSOMAL RNA SMALL SUBUNIT METHYLTRANSFERASE E"/>
    <property type="match status" value="1"/>
</dbReference>
<dbReference type="Pfam" id="PF20260">
    <property type="entry name" value="PUA_4"/>
    <property type="match status" value="1"/>
</dbReference>
<evidence type="ECO:0000256" key="5">
    <source>
        <dbReference type="ARBA" id="ARBA00022490"/>
    </source>
</evidence>
<keyword evidence="9 12" id="KW-0949">S-adenosyl-L-methionine</keyword>
<keyword evidence="7 12" id="KW-0489">Methyltransferase</keyword>
<dbReference type="CDD" id="cd18084">
    <property type="entry name" value="RsmE-like"/>
    <property type="match status" value="1"/>
</dbReference>
<evidence type="ECO:0000256" key="10">
    <source>
        <dbReference type="ARBA" id="ARBA00025699"/>
    </source>
</evidence>
<dbReference type="InterPro" id="IPR046887">
    <property type="entry name" value="RsmE_PUA-like"/>
</dbReference>
<accession>A0ABQ6PHP7</accession>
<keyword evidence="6 12" id="KW-0698">rRNA processing</keyword>
<name>A0ABQ6PHP7_9GAMM</name>
<dbReference type="InterPro" id="IPR006700">
    <property type="entry name" value="RsmE"/>
</dbReference>
<dbReference type="InterPro" id="IPR029028">
    <property type="entry name" value="Alpha/beta_knot_MTases"/>
</dbReference>
<proteinExistence type="inferred from homology"/>
<comment type="similarity">
    <text evidence="2 12">Belongs to the RNA methyltransferase RsmE family.</text>
</comment>
<evidence type="ECO:0000256" key="7">
    <source>
        <dbReference type="ARBA" id="ARBA00022603"/>
    </source>
</evidence>
<dbReference type="PANTHER" id="PTHR30027:SF3">
    <property type="entry name" value="16S RRNA (URACIL(1498)-N(3))-METHYLTRANSFERASE"/>
    <property type="match status" value="1"/>
</dbReference>
<evidence type="ECO:0000256" key="11">
    <source>
        <dbReference type="ARBA" id="ARBA00047944"/>
    </source>
</evidence>
<protein>
    <recommendedName>
        <fullName evidence="4 12">Ribosomal RNA small subunit methyltransferase E</fullName>
        <ecNumber evidence="3 12">2.1.1.193</ecNumber>
    </recommendedName>
</protein>
<reference evidence="15 16" key="1">
    <citation type="journal article" date="2024" name="Dis. Aquat. Organ.">
        <title>Francisella sciaenopsi sp. nov. isolated from diseased red drum Sciaenops ocellatus in Florida, USA.</title>
        <authorList>
            <person name="Kawahara M."/>
            <person name="Cody T.T."/>
            <person name="Yanong R.P.E."/>
            <person name="Henderson E."/>
            <person name="Yazdi Z."/>
            <person name="Soto E."/>
        </authorList>
    </citation>
    <scope>NUCLEOTIDE SEQUENCE [LARGE SCALE GENOMIC DNA]</scope>
    <source>
        <strain evidence="15 16">R22-20-7</strain>
    </source>
</reference>
<evidence type="ECO:0000259" key="14">
    <source>
        <dbReference type="Pfam" id="PF20260"/>
    </source>
</evidence>
<evidence type="ECO:0000256" key="6">
    <source>
        <dbReference type="ARBA" id="ARBA00022552"/>
    </source>
</evidence>
<dbReference type="Gene3D" id="3.40.1280.10">
    <property type="match status" value="1"/>
</dbReference>
<evidence type="ECO:0000256" key="12">
    <source>
        <dbReference type="PIRNR" id="PIRNR015601"/>
    </source>
</evidence>
<organism evidence="15 16">
    <name type="scientific">Francisella sciaenopsi</name>
    <dbReference type="NCBI Taxonomy" id="3055034"/>
    <lineage>
        <taxon>Bacteria</taxon>
        <taxon>Pseudomonadati</taxon>
        <taxon>Pseudomonadota</taxon>
        <taxon>Gammaproteobacteria</taxon>
        <taxon>Thiotrichales</taxon>
        <taxon>Francisellaceae</taxon>
        <taxon>Francisella</taxon>
    </lineage>
</organism>
<evidence type="ECO:0000256" key="2">
    <source>
        <dbReference type="ARBA" id="ARBA00005528"/>
    </source>
</evidence>
<dbReference type="EC" id="2.1.1.193" evidence="3 12"/>
<dbReference type="EMBL" id="BTHG01000007">
    <property type="protein sequence ID" value="GMN90193.1"/>
    <property type="molecule type" value="Genomic_DNA"/>
</dbReference>
<sequence length="293" mass="34110">MCCSAKYHPNIANTAAIKLVKKLLLKILINIPYFLNDSEFIIRNSILSNFNFMRTIRGFFADISVQTTKLSITDEYYNYFKNVLRLKKSDFIELFNNNDGLQYRTQIIDINNKSILLDVIEKKEIHNENSYIVNIYQAIIKNENFELIIQKTTELGVNNIYPIITEYTNHKFDKKGFNKKLERWNKIAISAAEQCERVFIPKIHTPVEINTVRLSDNDMNITLCPYSNTPDNFENLIKTHNNFNIFIGPEGGFSNEEMDLFKTKNFNTINLGKRILKAETAPINILSIINFIK</sequence>
<evidence type="ECO:0000256" key="9">
    <source>
        <dbReference type="ARBA" id="ARBA00022691"/>
    </source>
</evidence>
<feature type="domain" description="Ribosomal RNA small subunit methyltransferase E methyltransferase" evidence="13">
    <location>
        <begin position="129"/>
        <end position="289"/>
    </location>
</feature>
<evidence type="ECO:0000256" key="1">
    <source>
        <dbReference type="ARBA" id="ARBA00004496"/>
    </source>
</evidence>
<dbReference type="InterPro" id="IPR029026">
    <property type="entry name" value="tRNA_m1G_MTases_N"/>
</dbReference>
<evidence type="ECO:0000256" key="8">
    <source>
        <dbReference type="ARBA" id="ARBA00022679"/>
    </source>
</evidence>
<dbReference type="PIRSF" id="PIRSF015601">
    <property type="entry name" value="MTase_slr0722"/>
    <property type="match status" value="1"/>
</dbReference>
<dbReference type="InterPro" id="IPR046886">
    <property type="entry name" value="RsmE_MTase_dom"/>
</dbReference>
<evidence type="ECO:0000259" key="13">
    <source>
        <dbReference type="Pfam" id="PF04452"/>
    </source>
</evidence>
<keyword evidence="16" id="KW-1185">Reference proteome</keyword>
<dbReference type="Proteomes" id="UP001628164">
    <property type="component" value="Unassembled WGS sequence"/>
</dbReference>
<comment type="subcellular location">
    <subcellularLocation>
        <location evidence="1 12">Cytoplasm</location>
    </subcellularLocation>
</comment>
<comment type="caution">
    <text evidence="15">The sequence shown here is derived from an EMBL/GenBank/DDBJ whole genome shotgun (WGS) entry which is preliminary data.</text>
</comment>
<gene>
    <name evidence="15" type="ORF">fsci_16810</name>
</gene>